<organism evidence="11">
    <name type="scientific">Lactobacillus kimbladii</name>
    <dbReference type="NCBI Taxonomy" id="1218506"/>
    <lineage>
        <taxon>Bacteria</taxon>
        <taxon>Bacillati</taxon>
        <taxon>Bacillota</taxon>
        <taxon>Bacilli</taxon>
        <taxon>Lactobacillales</taxon>
        <taxon>Lactobacillaceae</taxon>
        <taxon>Lactobacillus</taxon>
    </lineage>
</organism>
<dbReference type="InterPro" id="IPR028364">
    <property type="entry name" value="Ribosomal_uL1/biogenesis"/>
</dbReference>
<dbReference type="InterPro" id="IPR005878">
    <property type="entry name" value="Ribosom_uL1_bac-type"/>
</dbReference>
<dbReference type="GO" id="GO:0015934">
    <property type="term" value="C:large ribosomal subunit"/>
    <property type="evidence" value="ECO:0007669"/>
    <property type="project" value="InterPro"/>
</dbReference>
<dbReference type="OrthoDB" id="9803740at2"/>
<keyword evidence="3 9" id="KW-0699">rRNA-binding</keyword>
<dbReference type="PIRSF" id="PIRSF002155">
    <property type="entry name" value="Ribosomal_L1"/>
    <property type="match status" value="1"/>
</dbReference>
<evidence type="ECO:0000256" key="9">
    <source>
        <dbReference type="HAMAP-Rule" id="MF_01318"/>
    </source>
</evidence>
<keyword evidence="2 9" id="KW-0678">Repressor</keyword>
<evidence type="ECO:0000256" key="6">
    <source>
        <dbReference type="ARBA" id="ARBA00022980"/>
    </source>
</evidence>
<dbReference type="InterPro" id="IPR002143">
    <property type="entry name" value="Ribosomal_uL1"/>
</dbReference>
<evidence type="ECO:0000256" key="5">
    <source>
        <dbReference type="ARBA" id="ARBA00022884"/>
    </source>
</evidence>
<reference evidence="12 13" key="2">
    <citation type="submission" date="2015-01" db="EMBL/GenBank/DDBJ databases">
        <title>Comparative genomics of the lactic acid bacteria isolated from the honey bee gut.</title>
        <authorList>
            <person name="Ellegaard K.M."/>
            <person name="Tamarit D."/>
            <person name="Javelind E."/>
            <person name="Olofsson T."/>
            <person name="Andersson S.G."/>
            <person name="Vasquez A."/>
        </authorList>
    </citation>
    <scope>NUCLEOTIDE SEQUENCE [LARGE SCALE GENOMIC DNA]</scope>
    <source>
        <strain evidence="12 13">Hma2</strain>
    </source>
</reference>
<dbReference type="FunFam" id="3.40.50.790:FF:000001">
    <property type="entry name" value="50S ribosomal protein L1"/>
    <property type="match status" value="1"/>
</dbReference>
<dbReference type="Gene3D" id="3.40.50.790">
    <property type="match status" value="1"/>
</dbReference>
<dbReference type="InterPro" id="IPR023673">
    <property type="entry name" value="Ribosomal_uL1_CS"/>
</dbReference>
<evidence type="ECO:0000256" key="3">
    <source>
        <dbReference type="ARBA" id="ARBA00022730"/>
    </source>
</evidence>
<dbReference type="Proteomes" id="UP000033612">
    <property type="component" value="Unassembled WGS sequence"/>
</dbReference>
<keyword evidence="6 9" id="KW-0689">Ribosomal protein</keyword>
<keyword evidence="7 9" id="KW-0687">Ribonucleoprotein</keyword>
<dbReference type="GO" id="GO:0003735">
    <property type="term" value="F:structural constituent of ribosome"/>
    <property type="evidence" value="ECO:0007669"/>
    <property type="project" value="InterPro"/>
</dbReference>
<dbReference type="InterPro" id="IPR016095">
    <property type="entry name" value="Ribosomal_uL1_3-a/b-sand"/>
</dbReference>
<protein>
    <recommendedName>
        <fullName evidence="8 9">Large ribosomal subunit protein uL1</fullName>
    </recommendedName>
</protein>
<evidence type="ECO:0000256" key="4">
    <source>
        <dbReference type="ARBA" id="ARBA00022845"/>
    </source>
</evidence>
<dbReference type="EMBL" id="JXLH01000017">
    <property type="protein sequence ID" value="KJY57625.1"/>
    <property type="molecule type" value="Genomic_DNA"/>
</dbReference>
<gene>
    <name evidence="9 12" type="primary">rplA</name>
    <name evidence="12" type="ORF">JF75_13590</name>
</gene>
<proteinExistence type="inferred from homology"/>
<dbReference type="EMBL" id="KC789969">
    <property type="protein sequence ID" value="AHB59809.1"/>
    <property type="molecule type" value="Genomic_DNA"/>
</dbReference>
<dbReference type="InterPro" id="IPR023674">
    <property type="entry name" value="Ribosomal_uL1-like"/>
</dbReference>
<dbReference type="PANTHER" id="PTHR36427:SF3">
    <property type="entry name" value="LARGE RIBOSOMAL SUBUNIT PROTEIN UL1M"/>
    <property type="match status" value="1"/>
</dbReference>
<dbReference type="GO" id="GO:0006417">
    <property type="term" value="P:regulation of translation"/>
    <property type="evidence" value="ECO:0007669"/>
    <property type="project" value="UniProtKB-KW"/>
</dbReference>
<dbReference type="STRING" id="1218506.JF75_13590"/>
<dbReference type="Gene3D" id="3.30.190.20">
    <property type="match status" value="1"/>
</dbReference>
<sequence length="230" mass="24646">MPKHGKKYLEAAKKVDSKKLYSVAEAMKLVKETSYAGFDASVEVSYNLSVDPKQADQQIRGSLVLPNGTGKTQKVIVFAEGPQAEQAKAAGADEVGSDDLVEKVQNGYLDFDVVVATPTMMAKVGRLGRVLGPKGLMPNPKTGTVTMDIEKAVKNVKAGQVEYRVDRQAAIHAAIGKVSFTDEQLVENFDALRDVILRARPSAAKGQYIKSVAVAATFGPGIKLDPLNLD</sequence>
<dbReference type="GO" id="GO:0000049">
    <property type="term" value="F:tRNA binding"/>
    <property type="evidence" value="ECO:0007669"/>
    <property type="project" value="UniProtKB-KW"/>
</dbReference>
<accession>V5T6L1</accession>
<evidence type="ECO:0000313" key="12">
    <source>
        <dbReference type="EMBL" id="KJY57625.1"/>
    </source>
</evidence>
<comment type="function">
    <text evidence="9">Binds directly to 23S rRNA. The L1 stalk is quite mobile in the ribosome, and is involved in E site tRNA release.</text>
</comment>
<keyword evidence="4 9" id="KW-0810">Translation regulation</keyword>
<comment type="function">
    <text evidence="9">Protein L1 is also a translational repressor protein, it controls the translation of the L11 operon by binding to its mRNA.</text>
</comment>
<evidence type="ECO:0000313" key="11">
    <source>
        <dbReference type="EMBL" id="AHB59809.1"/>
    </source>
</evidence>
<dbReference type="PROSITE" id="PS01199">
    <property type="entry name" value="RIBOSOMAL_L1"/>
    <property type="match status" value="1"/>
</dbReference>
<dbReference type="HAMAP" id="MF_01318_B">
    <property type="entry name" value="Ribosomal_uL1_B"/>
    <property type="match status" value="1"/>
</dbReference>
<dbReference type="NCBIfam" id="TIGR01169">
    <property type="entry name" value="rplA_bact"/>
    <property type="match status" value="1"/>
</dbReference>
<dbReference type="HOGENOM" id="CLU_062853_0_0_9"/>
<comment type="subunit">
    <text evidence="9">Part of the 50S ribosomal subunit.</text>
</comment>
<dbReference type="PATRIC" id="fig|1218506.3.peg.1430"/>
<reference evidence="11" key="1">
    <citation type="journal article" date="2013" name="BMC Microbiol.">
        <title>Proteins of novel lactic acid bacteria from Apis mellifera mellifera: an insight into the production of known extra-cellular proteins during microbial stress.</title>
        <authorList>
            <person name="Butler E."/>
            <person name="Alsterfjord M."/>
            <person name="Olofsson T.C."/>
            <person name="Karlsson C."/>
            <person name="Malmstrom J."/>
            <person name="Vasquez A."/>
        </authorList>
    </citation>
    <scope>NUCLEOTIDE SEQUENCE</scope>
    <source>
        <strain evidence="11">Hma2N</strain>
    </source>
</reference>
<dbReference type="SUPFAM" id="SSF56808">
    <property type="entry name" value="Ribosomal protein L1"/>
    <property type="match status" value="1"/>
</dbReference>
<dbReference type="PANTHER" id="PTHR36427">
    <property type="entry name" value="54S RIBOSOMAL PROTEIN L1, MITOCHONDRIAL"/>
    <property type="match status" value="1"/>
</dbReference>
<evidence type="ECO:0000256" key="1">
    <source>
        <dbReference type="ARBA" id="ARBA00010531"/>
    </source>
</evidence>
<evidence type="ECO:0000256" key="7">
    <source>
        <dbReference type="ARBA" id="ARBA00023274"/>
    </source>
</evidence>
<evidence type="ECO:0000256" key="8">
    <source>
        <dbReference type="ARBA" id="ARBA00035241"/>
    </source>
</evidence>
<dbReference type="CDD" id="cd00403">
    <property type="entry name" value="Ribosomal_L1"/>
    <property type="match status" value="1"/>
</dbReference>
<keyword evidence="5 9" id="KW-0694">RNA-binding</keyword>
<dbReference type="GO" id="GO:0019843">
    <property type="term" value="F:rRNA binding"/>
    <property type="evidence" value="ECO:0007669"/>
    <property type="project" value="UniProtKB-UniRule"/>
</dbReference>
<keyword evidence="13" id="KW-1185">Reference proteome</keyword>
<evidence type="ECO:0000313" key="13">
    <source>
        <dbReference type="Proteomes" id="UP000033612"/>
    </source>
</evidence>
<evidence type="ECO:0000256" key="10">
    <source>
        <dbReference type="RuleBase" id="RU000659"/>
    </source>
</evidence>
<name>V5T6L1_9LACO</name>
<dbReference type="AlphaFoldDB" id="V5T6L1"/>
<keyword evidence="9" id="KW-0820">tRNA-binding</keyword>
<dbReference type="RefSeq" id="WP_046332415.1">
    <property type="nucleotide sequence ID" value="NZ_CAMLLZ010000007.1"/>
</dbReference>
<dbReference type="Pfam" id="PF00687">
    <property type="entry name" value="Ribosomal_L1"/>
    <property type="match status" value="1"/>
</dbReference>
<comment type="similarity">
    <text evidence="1 9 10">Belongs to the universal ribosomal protein uL1 family.</text>
</comment>
<evidence type="ECO:0000256" key="2">
    <source>
        <dbReference type="ARBA" id="ARBA00022491"/>
    </source>
</evidence>
<dbReference type="GO" id="GO:0006412">
    <property type="term" value="P:translation"/>
    <property type="evidence" value="ECO:0007669"/>
    <property type="project" value="UniProtKB-UniRule"/>
</dbReference>